<dbReference type="Gene3D" id="3.40.50.720">
    <property type="entry name" value="NAD(P)-binding Rossmann-like Domain"/>
    <property type="match status" value="1"/>
</dbReference>
<name>A0A2U1F4G3_9PSEU</name>
<organism evidence="3 4">
    <name type="scientific">Actinomycetospora cinnamomea</name>
    <dbReference type="NCBI Taxonomy" id="663609"/>
    <lineage>
        <taxon>Bacteria</taxon>
        <taxon>Bacillati</taxon>
        <taxon>Actinomycetota</taxon>
        <taxon>Actinomycetes</taxon>
        <taxon>Pseudonocardiales</taxon>
        <taxon>Pseudonocardiaceae</taxon>
        <taxon>Actinomycetospora</taxon>
    </lineage>
</organism>
<dbReference type="InterPro" id="IPR005811">
    <property type="entry name" value="SUCC_ACL_C"/>
</dbReference>
<dbReference type="GO" id="GO:0005829">
    <property type="term" value="C:cytosol"/>
    <property type="evidence" value="ECO:0007669"/>
    <property type="project" value="TreeGrafter"/>
</dbReference>
<evidence type="ECO:0000313" key="4">
    <source>
        <dbReference type="Proteomes" id="UP000245639"/>
    </source>
</evidence>
<dbReference type="GO" id="GO:0004775">
    <property type="term" value="F:succinate-CoA ligase (ADP-forming) activity"/>
    <property type="evidence" value="ECO:0007669"/>
    <property type="project" value="TreeGrafter"/>
</dbReference>
<feature type="domain" description="ATP-citrate synthase/succinyl-CoA ligase C-terminal" evidence="2">
    <location>
        <begin position="346"/>
        <end position="500"/>
    </location>
</feature>
<dbReference type="PANTHER" id="PTHR11117:SF24">
    <property type="entry name" value="PROTEIN FDRA"/>
    <property type="match status" value="1"/>
</dbReference>
<dbReference type="PANTHER" id="PTHR11117">
    <property type="entry name" value="SUCCINYL-COA LIGASE SUBUNIT ALPHA"/>
    <property type="match status" value="1"/>
</dbReference>
<dbReference type="InterPro" id="IPR016102">
    <property type="entry name" value="Succinyl-CoA_synth-like"/>
</dbReference>
<dbReference type="SUPFAM" id="SSF52210">
    <property type="entry name" value="Succinyl-CoA synthetase domains"/>
    <property type="match status" value="2"/>
</dbReference>
<dbReference type="Proteomes" id="UP000245639">
    <property type="component" value="Unassembled WGS sequence"/>
</dbReference>
<evidence type="ECO:0000259" key="2">
    <source>
        <dbReference type="Pfam" id="PF00549"/>
    </source>
</evidence>
<protein>
    <submittedName>
        <fullName evidence="3">FdrA protein</fullName>
    </submittedName>
</protein>
<reference evidence="3 4" key="1">
    <citation type="submission" date="2018-04" db="EMBL/GenBank/DDBJ databases">
        <title>Genomic Encyclopedia of Type Strains, Phase IV (KMG-IV): sequencing the most valuable type-strain genomes for metagenomic binning, comparative biology and taxonomic classification.</title>
        <authorList>
            <person name="Goeker M."/>
        </authorList>
    </citation>
    <scope>NUCLEOTIDE SEQUENCE [LARGE SCALE GENOMIC DNA]</scope>
    <source>
        <strain evidence="3 4">DSM 45771</strain>
    </source>
</reference>
<accession>A0A2U1F4G3</accession>
<sequence length="513" mass="52677">MTTRVRIVKDTYLDSVVQLSGTRAMRAVEGVDWATAAMATPANVETLAEEGFDRAELADAGPGDLVLAVRAASEGAVDAAEEAGREAMFASRSAEAEPDTGQGPARTQEEALARHPGTNVAVISVPGEHAALETHKALSAGLHVLLFSDNVPVATEVELKTRAEALGLLVMGPGAGTAMLGRTCLGFANVVAPLQERRGAVAVVAAAGTGAQEAAALLDRAGVGVTHVVGLGGRDLGADVGGTMGRAAVRALAADPATEAILLVSKPPDPRVAATVTAEADGTPLVAALVGLEEPGPDTVTTLEAGVLATLDRLGLPRPDVTGGLRPQVEDAIGRLDAERTLVRGLFSGGTLCYESLVVLGRVLGAVYSNTPVDKELGLPAPASAHLCLDLGEEEYTRGRPHPMIDPEARLEHLREQGRDPEVAAIVLDVVLGFGSHPDPASELAPVCAEITADGGPRVVVYVLGTEQDPQGLERQRRAFRDAGCVVTETAARASLAAAAIARREPALAEVAL</sequence>
<dbReference type="AlphaFoldDB" id="A0A2U1F4G3"/>
<dbReference type="GO" id="GO:0006099">
    <property type="term" value="P:tricarboxylic acid cycle"/>
    <property type="evidence" value="ECO:0007669"/>
    <property type="project" value="TreeGrafter"/>
</dbReference>
<dbReference type="RefSeq" id="WP_243418267.1">
    <property type="nucleotide sequence ID" value="NZ_QEKW01000012.1"/>
</dbReference>
<dbReference type="Pfam" id="PF00549">
    <property type="entry name" value="Ligase_CoA"/>
    <property type="match status" value="1"/>
</dbReference>
<dbReference type="Gene3D" id="3.40.50.261">
    <property type="entry name" value="Succinyl-CoA synthetase domains"/>
    <property type="match status" value="2"/>
</dbReference>
<evidence type="ECO:0000313" key="3">
    <source>
        <dbReference type="EMBL" id="PVZ06920.1"/>
    </source>
</evidence>
<dbReference type="GO" id="GO:0004776">
    <property type="term" value="F:succinate-CoA ligase (GDP-forming) activity"/>
    <property type="evidence" value="ECO:0007669"/>
    <property type="project" value="TreeGrafter"/>
</dbReference>
<feature type="region of interest" description="Disordered" evidence="1">
    <location>
        <begin position="90"/>
        <end position="110"/>
    </location>
</feature>
<comment type="caution">
    <text evidence="3">The sequence shown here is derived from an EMBL/GenBank/DDBJ whole genome shotgun (WGS) entry which is preliminary data.</text>
</comment>
<proteinExistence type="predicted"/>
<dbReference type="GO" id="GO:0009361">
    <property type="term" value="C:succinate-CoA ligase complex (ADP-forming)"/>
    <property type="evidence" value="ECO:0007669"/>
    <property type="project" value="TreeGrafter"/>
</dbReference>
<evidence type="ECO:0000256" key="1">
    <source>
        <dbReference type="SAM" id="MobiDB-lite"/>
    </source>
</evidence>
<keyword evidence="4" id="KW-1185">Reference proteome</keyword>
<dbReference type="EMBL" id="QEKW01000012">
    <property type="protein sequence ID" value="PVZ06920.1"/>
    <property type="molecule type" value="Genomic_DNA"/>
</dbReference>
<gene>
    <name evidence="3" type="ORF">C8D89_112113</name>
</gene>